<organism evidence="1 2">
    <name type="scientific">Halonotius pteroides</name>
    <dbReference type="NCBI Taxonomy" id="268735"/>
    <lineage>
        <taxon>Archaea</taxon>
        <taxon>Methanobacteriati</taxon>
        <taxon>Methanobacteriota</taxon>
        <taxon>Stenosarchaea group</taxon>
        <taxon>Halobacteria</taxon>
        <taxon>Halobacteriales</taxon>
        <taxon>Haloferacaceae</taxon>
        <taxon>Halonotius</taxon>
    </lineage>
</organism>
<keyword evidence="2" id="KW-1185">Reference proteome</keyword>
<dbReference type="Pfam" id="PF19130">
    <property type="entry name" value="DUF5813"/>
    <property type="match status" value="1"/>
</dbReference>
<dbReference type="InterPro" id="IPR043851">
    <property type="entry name" value="DUF5813"/>
</dbReference>
<sequence length="164" mass="17334">MSSPPAGLTRAVDGHRAFESDADAETTFVSTTTAFDGVVDATPTDDGVSFSVTVTVPMLSTVTDDELASIVEDGWYETFERRVTDVGAIFRTGRELTPQATHDDREAVVTATLTDTNIKRGVDDAAAFIDFVEGTYVQGVIPGYTYTDPVAGLLEQARAAGGSS</sequence>
<dbReference type="RefSeq" id="WP_120082937.1">
    <property type="nucleotide sequence ID" value="NZ_QMDW01000002.1"/>
</dbReference>
<accession>A0A3A6Q520</accession>
<dbReference type="EMBL" id="QMDW01000002">
    <property type="protein sequence ID" value="RJX51461.1"/>
    <property type="molecule type" value="Genomic_DNA"/>
</dbReference>
<dbReference type="Proteomes" id="UP000281564">
    <property type="component" value="Unassembled WGS sequence"/>
</dbReference>
<reference evidence="1 2" key="1">
    <citation type="submission" date="2018-06" db="EMBL/GenBank/DDBJ databases">
        <title>Halonotius sp. F13-13 a new haloarchaeeon isolated from a solar saltern from Isla Cristina, Huelva, Spain.</title>
        <authorList>
            <person name="Duran-Viseras A."/>
            <person name="Sanchez-Porro C."/>
            <person name="Ventosa A."/>
        </authorList>
    </citation>
    <scope>NUCLEOTIDE SEQUENCE [LARGE SCALE GENOMIC DNA]</scope>
    <source>
        <strain evidence="1 2">CECT 7525</strain>
    </source>
</reference>
<dbReference type="OrthoDB" id="213744at2157"/>
<evidence type="ECO:0000313" key="1">
    <source>
        <dbReference type="EMBL" id="RJX51461.1"/>
    </source>
</evidence>
<proteinExistence type="predicted"/>
<gene>
    <name evidence="1" type="ORF">DP106_01845</name>
</gene>
<evidence type="ECO:0000313" key="2">
    <source>
        <dbReference type="Proteomes" id="UP000281564"/>
    </source>
</evidence>
<protein>
    <submittedName>
        <fullName evidence="1">Uncharacterized protein</fullName>
    </submittedName>
</protein>
<dbReference type="AlphaFoldDB" id="A0A3A6Q520"/>
<name>A0A3A6Q520_9EURY</name>
<comment type="caution">
    <text evidence="1">The sequence shown here is derived from an EMBL/GenBank/DDBJ whole genome shotgun (WGS) entry which is preliminary data.</text>
</comment>